<feature type="compositionally biased region" description="Acidic residues" evidence="1">
    <location>
        <begin position="192"/>
        <end position="203"/>
    </location>
</feature>
<feature type="domain" description="Gag1-like clamp" evidence="2">
    <location>
        <begin position="94"/>
        <end position="308"/>
    </location>
</feature>
<dbReference type="PANTHER" id="PTHR28065:SF1">
    <property type="entry name" value="DUF4050 DOMAIN-CONTAINING PROTEIN"/>
    <property type="match status" value="1"/>
</dbReference>
<dbReference type="PANTHER" id="PTHR28065">
    <property type="entry name" value="FREQUENIN"/>
    <property type="match status" value="1"/>
</dbReference>
<dbReference type="Pfam" id="PF13259">
    <property type="entry name" value="clamp_Gag1-like"/>
    <property type="match status" value="1"/>
</dbReference>
<sequence length="401" mass="44050">MMESNQSAARDARRYLTERVRNDWAFPGIDDGAAADSPDAPATAFRYEPSEEELRGVSEFRERYYGSTDDDNDSSDDGDDGQEQGAGDDTEGKEYKFDSPDHVGRRLEERAERRKRRRRARLEEEMAWNEGVTCFVRRRDAWTGAASVRKFARRRSRASADMEQDEVEAQRAVEKVLKETAVVEEVVVKKEEEEEEEEEEEDGEQKGDSANEVEAEVDGGGEVGESAEGPKETERRINIDIPASEEPLVPLAPPMLPHNAIRQSITPKAYPDIYGKIVVAGQTPKVPINLAHMTRALVQGWKDDGEWPPRPGPVDPLMGRKKIAIGGGKVSTLAAVLGGGSDDNKGNASTGSAHHGEFLAHHPHLQRGVESVKKVFRLSGGHHGHPNPGGGLVHDGQPPAS</sequence>
<evidence type="ECO:0000313" key="4">
    <source>
        <dbReference type="Proteomes" id="UP000572817"/>
    </source>
</evidence>
<name>A0A8H4N996_9PEZI</name>
<evidence type="ECO:0000259" key="2">
    <source>
        <dbReference type="Pfam" id="PF13259"/>
    </source>
</evidence>
<feature type="compositionally biased region" description="Basic and acidic residues" evidence="1">
    <location>
        <begin position="48"/>
        <end position="64"/>
    </location>
</feature>
<organism evidence="3 4">
    <name type="scientific">Botryosphaeria dothidea</name>
    <dbReference type="NCBI Taxonomy" id="55169"/>
    <lineage>
        <taxon>Eukaryota</taxon>
        <taxon>Fungi</taxon>
        <taxon>Dikarya</taxon>
        <taxon>Ascomycota</taxon>
        <taxon>Pezizomycotina</taxon>
        <taxon>Dothideomycetes</taxon>
        <taxon>Dothideomycetes incertae sedis</taxon>
        <taxon>Botryosphaeriales</taxon>
        <taxon>Botryosphaeriaceae</taxon>
        <taxon>Botryosphaeria</taxon>
    </lineage>
</organism>
<feature type="compositionally biased region" description="Acidic residues" evidence="1">
    <location>
        <begin position="68"/>
        <end position="89"/>
    </location>
</feature>
<dbReference type="InterPro" id="IPR053274">
    <property type="entry name" value="Fluconazole_resistance"/>
</dbReference>
<feature type="compositionally biased region" description="Basic and acidic residues" evidence="1">
    <location>
        <begin position="90"/>
        <end position="112"/>
    </location>
</feature>
<reference evidence="3" key="1">
    <citation type="submission" date="2020-04" db="EMBL/GenBank/DDBJ databases">
        <title>Genome Assembly and Annotation of Botryosphaeria dothidea sdau 11-99, a Latent Pathogen of Apple Fruit Ring Rot in China.</title>
        <authorList>
            <person name="Yu C."/>
            <person name="Diao Y."/>
            <person name="Lu Q."/>
            <person name="Zhao J."/>
            <person name="Cui S."/>
            <person name="Peng C."/>
            <person name="He B."/>
            <person name="Liu H."/>
        </authorList>
    </citation>
    <scope>NUCLEOTIDE SEQUENCE [LARGE SCALE GENOMIC DNA]</scope>
    <source>
        <strain evidence="3">Sdau11-99</strain>
    </source>
</reference>
<proteinExistence type="predicted"/>
<dbReference type="OrthoDB" id="5422958at2759"/>
<protein>
    <recommendedName>
        <fullName evidence="2">Gag1-like clamp domain-containing protein</fullName>
    </recommendedName>
</protein>
<feature type="region of interest" description="Disordered" evidence="1">
    <location>
        <begin position="188"/>
        <end position="235"/>
    </location>
</feature>
<feature type="compositionally biased region" description="Basic residues" evidence="1">
    <location>
        <begin position="374"/>
        <end position="385"/>
    </location>
</feature>
<dbReference type="Proteomes" id="UP000572817">
    <property type="component" value="Unassembled WGS sequence"/>
</dbReference>
<evidence type="ECO:0000313" key="3">
    <source>
        <dbReference type="EMBL" id="KAF4313885.1"/>
    </source>
</evidence>
<evidence type="ECO:0000256" key="1">
    <source>
        <dbReference type="SAM" id="MobiDB-lite"/>
    </source>
</evidence>
<dbReference type="EMBL" id="WWBZ02000001">
    <property type="protein sequence ID" value="KAF4313885.1"/>
    <property type="molecule type" value="Genomic_DNA"/>
</dbReference>
<accession>A0A8H4N996</accession>
<feature type="region of interest" description="Disordered" evidence="1">
    <location>
        <begin position="24"/>
        <end position="122"/>
    </location>
</feature>
<keyword evidence="4" id="KW-1185">Reference proteome</keyword>
<dbReference type="AlphaFoldDB" id="A0A8H4N996"/>
<feature type="compositionally biased region" description="Low complexity" evidence="1">
    <location>
        <begin position="30"/>
        <end position="44"/>
    </location>
</feature>
<feature type="region of interest" description="Disordered" evidence="1">
    <location>
        <begin position="345"/>
        <end position="401"/>
    </location>
</feature>
<comment type="caution">
    <text evidence="3">The sequence shown here is derived from an EMBL/GenBank/DDBJ whole genome shotgun (WGS) entry which is preliminary data.</text>
</comment>
<gene>
    <name evidence="3" type="ORF">GTA08_BOTSDO00380</name>
</gene>
<dbReference type="InterPro" id="IPR025124">
    <property type="entry name" value="Gag1-like_clamp"/>
</dbReference>